<dbReference type="PANTHER" id="PTHR43637:SF2">
    <property type="entry name" value="PROTEIN GVPD 1"/>
    <property type="match status" value="1"/>
</dbReference>
<dbReference type="EMBL" id="LYOS01000007">
    <property type="protein sequence ID" value="OFV67156.1"/>
    <property type="molecule type" value="Genomic_DNA"/>
</dbReference>
<dbReference type="Proteomes" id="UP000186940">
    <property type="component" value="Unassembled WGS sequence"/>
</dbReference>
<dbReference type="AlphaFoldDB" id="A0A1F2P965"/>
<dbReference type="STRING" id="1838285.SCAL_001690"/>
<dbReference type="SUPFAM" id="SSF52540">
    <property type="entry name" value="P-loop containing nucleoside triphosphate hydrolases"/>
    <property type="match status" value="1"/>
</dbReference>
<reference evidence="4" key="1">
    <citation type="submission" date="2016-05" db="EMBL/GenBank/DDBJ databases">
        <title>Microbial consortia oxidize butane by reversing methanogenesis.</title>
        <authorList>
            <person name="Laso-Perez R."/>
            <person name="Richter M."/>
            <person name="Wegener G."/>
            <person name="Musat F."/>
        </authorList>
    </citation>
    <scope>NUCLEOTIDE SEQUENCE [LARGE SCALE GENOMIC DNA]</scope>
    <source>
        <strain evidence="4">BOX2</strain>
    </source>
</reference>
<proteinExistence type="predicted"/>
<dbReference type="Gene3D" id="3.40.50.300">
    <property type="entry name" value="P-loop containing nucleotide triphosphate hydrolases"/>
    <property type="match status" value="1"/>
</dbReference>
<keyword evidence="2" id="KW-0067">ATP-binding</keyword>
<keyword evidence="5" id="KW-1185">Reference proteome</keyword>
<accession>A0A1F2P965</accession>
<dbReference type="InterPro" id="IPR014774">
    <property type="entry name" value="KaiC-like_dom"/>
</dbReference>
<evidence type="ECO:0000313" key="5">
    <source>
        <dbReference type="Proteomes" id="UP000186940"/>
    </source>
</evidence>
<organism evidence="4 5">
    <name type="scientific">Candidatus Syntropharchaeum caldarium</name>
    <dbReference type="NCBI Taxonomy" id="1838285"/>
    <lineage>
        <taxon>Archaea</taxon>
        <taxon>Methanobacteriati</taxon>
        <taxon>Methanobacteriota</taxon>
        <taxon>Stenosarchaea group</taxon>
        <taxon>Methanomicrobia</taxon>
        <taxon>Methanosarcinales</taxon>
        <taxon>ANME-2 cluster</taxon>
        <taxon>Candidatus Syntropharchaeum</taxon>
    </lineage>
</organism>
<sequence>MNKVACGIPSLDMIFNGGVRKGSLILLLGEVGSGHYEFAYTSMIALSNQKKNVCYISMTRSRDDILDEVRTSFANLEPGDIEIRDISESYFRRSQIPLSWITDNNDHTLNLLKDAGRDRELLKEIVECLDEKNVSERLVIIDSLTSLLRAYSDASDWGEFIKFLQGLQRVSKRWGGLVYLMLTSNIFEKALEEEVADVVDGVLSFRWSDTRSGARTRLMSINKFRGELSRLDEEDIVNFEVNISPYDGLSLIPIRQILGKG</sequence>
<dbReference type="GO" id="GO:0005524">
    <property type="term" value="F:ATP binding"/>
    <property type="evidence" value="ECO:0007669"/>
    <property type="project" value="UniProtKB-KW"/>
</dbReference>
<evidence type="ECO:0000256" key="2">
    <source>
        <dbReference type="ARBA" id="ARBA00022840"/>
    </source>
</evidence>
<dbReference type="PANTHER" id="PTHR43637">
    <property type="entry name" value="UPF0273 PROTEIN TM_0370"/>
    <property type="match status" value="1"/>
</dbReference>
<evidence type="ECO:0000259" key="3">
    <source>
        <dbReference type="Pfam" id="PF06745"/>
    </source>
</evidence>
<evidence type="ECO:0000256" key="1">
    <source>
        <dbReference type="ARBA" id="ARBA00022741"/>
    </source>
</evidence>
<feature type="domain" description="KaiC-like" evidence="3">
    <location>
        <begin position="5"/>
        <end position="227"/>
    </location>
</feature>
<keyword evidence="1" id="KW-0547">Nucleotide-binding</keyword>
<protein>
    <submittedName>
        <fullName evidence="4">Htr-like protein</fullName>
    </submittedName>
</protein>
<evidence type="ECO:0000313" key="4">
    <source>
        <dbReference type="EMBL" id="OFV67156.1"/>
    </source>
</evidence>
<gene>
    <name evidence="4" type="ORF">SCAL_001690</name>
</gene>
<dbReference type="InterPro" id="IPR027417">
    <property type="entry name" value="P-loop_NTPase"/>
</dbReference>
<name>A0A1F2P965_9EURY</name>
<dbReference type="Pfam" id="PF06745">
    <property type="entry name" value="ATPase"/>
    <property type="match status" value="1"/>
</dbReference>
<comment type="caution">
    <text evidence="4">The sequence shown here is derived from an EMBL/GenBank/DDBJ whole genome shotgun (WGS) entry which is preliminary data.</text>
</comment>